<evidence type="ECO:0000259" key="1">
    <source>
        <dbReference type="PROSITE" id="PS51481"/>
    </source>
</evidence>
<protein>
    <submittedName>
        <fullName evidence="2">D-erythrulose kinase</fullName>
    </submittedName>
</protein>
<dbReference type="Pfam" id="PF02733">
    <property type="entry name" value="Dak1"/>
    <property type="match status" value="1"/>
</dbReference>
<dbReference type="EMBL" id="JAAZSR010000300">
    <property type="protein sequence ID" value="NKX51753.1"/>
    <property type="molecule type" value="Genomic_DNA"/>
</dbReference>
<dbReference type="InterPro" id="IPR050861">
    <property type="entry name" value="Dihydroxyacetone_Kinase"/>
</dbReference>
<dbReference type="PROSITE" id="PS51481">
    <property type="entry name" value="DHAK"/>
    <property type="match status" value="1"/>
</dbReference>
<sequence>MAYLYNNPEDFTDELTEGFVAAYPQWVRRVPGGVVRSSRPAPGRVAVVIGGGSGHYPAFAGLVGPGLAHGAAMGNIFASPSAQQIYSVAKAAHTGGGVLFSYGNYAGDVLNFTQAQDRLNAEGIPARTVTVTDDISSAPLTDTAKRRGIAGDLTVFKV</sequence>
<evidence type="ECO:0000313" key="2">
    <source>
        <dbReference type="EMBL" id="NKX51753.1"/>
    </source>
</evidence>
<dbReference type="SUPFAM" id="SSF82549">
    <property type="entry name" value="DAK1/DegV-like"/>
    <property type="match status" value="1"/>
</dbReference>
<dbReference type="Gene3D" id="3.40.50.10440">
    <property type="entry name" value="Dihydroxyacetone kinase, domain 1"/>
    <property type="match status" value="1"/>
</dbReference>
<proteinExistence type="predicted"/>
<feature type="non-terminal residue" evidence="2">
    <location>
        <position position="158"/>
    </location>
</feature>
<dbReference type="PANTHER" id="PTHR28629:SF4">
    <property type="entry name" value="TRIOKINASE_FMN CYCLASE"/>
    <property type="match status" value="1"/>
</dbReference>
<dbReference type="InterPro" id="IPR004006">
    <property type="entry name" value="DhaK_dom"/>
</dbReference>
<feature type="domain" description="DhaK" evidence="1">
    <location>
        <begin position="7"/>
        <end position="158"/>
    </location>
</feature>
<keyword evidence="2" id="KW-0808">Transferase</keyword>
<evidence type="ECO:0000313" key="3">
    <source>
        <dbReference type="Proteomes" id="UP000523795"/>
    </source>
</evidence>
<reference evidence="2 3" key="1">
    <citation type="submission" date="2020-04" db="EMBL/GenBank/DDBJ databases">
        <authorList>
            <person name="Liu S."/>
        </authorList>
    </citation>
    <scope>NUCLEOTIDE SEQUENCE [LARGE SCALE GENOMIC DNA]</scope>
    <source>
        <strain evidence="2 3">CGMCC 1.15091</strain>
    </source>
</reference>
<comment type="caution">
    <text evidence="2">The sequence shown here is derived from an EMBL/GenBank/DDBJ whole genome shotgun (WGS) entry which is preliminary data.</text>
</comment>
<dbReference type="GO" id="GO:0016301">
    <property type="term" value="F:kinase activity"/>
    <property type="evidence" value="ECO:0007669"/>
    <property type="project" value="UniProtKB-KW"/>
</dbReference>
<keyword evidence="3" id="KW-1185">Reference proteome</keyword>
<dbReference type="PANTHER" id="PTHR28629">
    <property type="entry name" value="TRIOKINASE/FMN CYCLASE"/>
    <property type="match status" value="1"/>
</dbReference>
<gene>
    <name evidence="2" type="ORF">HER39_14505</name>
</gene>
<organism evidence="2 3">
    <name type="scientific">Arthrobacter deserti</name>
    <dbReference type="NCBI Taxonomy" id="1742687"/>
    <lineage>
        <taxon>Bacteria</taxon>
        <taxon>Bacillati</taxon>
        <taxon>Actinomycetota</taxon>
        <taxon>Actinomycetes</taxon>
        <taxon>Micrococcales</taxon>
        <taxon>Micrococcaceae</taxon>
        <taxon>Arthrobacter</taxon>
    </lineage>
</organism>
<name>A0ABX1JRX6_9MICC</name>
<keyword evidence="2" id="KW-0418">Kinase</keyword>
<accession>A0ABX1JRX6</accession>
<dbReference type="Proteomes" id="UP000523795">
    <property type="component" value="Unassembled WGS sequence"/>
</dbReference>